<feature type="compositionally biased region" description="Basic residues" evidence="8">
    <location>
        <begin position="408"/>
        <end position="426"/>
    </location>
</feature>
<feature type="domain" description="C2H2-type" evidence="9">
    <location>
        <begin position="440"/>
        <end position="468"/>
    </location>
</feature>
<dbReference type="FunFam" id="3.30.160.60:FF:000624">
    <property type="entry name" value="zinc finger protein 697"/>
    <property type="match status" value="1"/>
</dbReference>
<evidence type="ECO:0000256" key="4">
    <source>
        <dbReference type="ARBA" id="ARBA00022771"/>
    </source>
</evidence>
<reference evidence="10" key="1">
    <citation type="journal article" date="2021" name="Open Biol.">
        <title>Shared evolutionary footprints suggest mitochondrial oxidative damage underlies multiple complex I losses in fungi.</title>
        <authorList>
            <person name="Schikora-Tamarit M.A."/>
            <person name="Marcet-Houben M."/>
            <person name="Nosek J."/>
            <person name="Gabaldon T."/>
        </authorList>
    </citation>
    <scope>NUCLEOTIDE SEQUENCE</scope>
    <source>
        <strain evidence="10">CBS6341</strain>
    </source>
</reference>
<dbReference type="PANTHER" id="PTHR47427">
    <property type="entry name" value="PROTEIN STE12"/>
    <property type="match status" value="1"/>
</dbReference>
<dbReference type="SUPFAM" id="SSF57667">
    <property type="entry name" value="beta-beta-alpha zinc fingers"/>
    <property type="match status" value="1"/>
</dbReference>
<keyword evidence="2" id="KW-0479">Metal-binding</keyword>
<proteinExistence type="predicted"/>
<dbReference type="AlphaFoldDB" id="A0A9P8TC13"/>
<dbReference type="GO" id="GO:1990527">
    <property type="term" value="C:Tec1p-Ste12p-Dig1p complex"/>
    <property type="evidence" value="ECO:0007669"/>
    <property type="project" value="TreeGrafter"/>
</dbReference>
<dbReference type="PROSITE" id="PS00028">
    <property type="entry name" value="ZINC_FINGER_C2H2_1"/>
    <property type="match status" value="2"/>
</dbReference>
<dbReference type="PROSITE" id="PS50157">
    <property type="entry name" value="ZINC_FINGER_C2H2_2"/>
    <property type="match status" value="2"/>
</dbReference>
<dbReference type="InterPro" id="IPR013087">
    <property type="entry name" value="Znf_C2H2_type"/>
</dbReference>
<feature type="region of interest" description="Disordered" evidence="8">
    <location>
        <begin position="331"/>
        <end position="363"/>
    </location>
</feature>
<evidence type="ECO:0000256" key="1">
    <source>
        <dbReference type="ARBA" id="ARBA00004123"/>
    </source>
</evidence>
<dbReference type="SMART" id="SM00355">
    <property type="entry name" value="ZnF_C2H2"/>
    <property type="match status" value="2"/>
</dbReference>
<keyword evidence="3" id="KW-0677">Repeat</keyword>
<organism evidence="10 11">
    <name type="scientific">Wickerhamomyces mucosus</name>
    <dbReference type="NCBI Taxonomy" id="1378264"/>
    <lineage>
        <taxon>Eukaryota</taxon>
        <taxon>Fungi</taxon>
        <taxon>Dikarya</taxon>
        <taxon>Ascomycota</taxon>
        <taxon>Saccharomycotina</taxon>
        <taxon>Saccharomycetes</taxon>
        <taxon>Phaffomycetales</taxon>
        <taxon>Wickerhamomycetaceae</taxon>
        <taxon>Wickerhamomyces</taxon>
    </lineage>
</organism>
<keyword evidence="4 7" id="KW-0863">Zinc-finger</keyword>
<evidence type="ECO:0000259" key="9">
    <source>
        <dbReference type="PROSITE" id="PS50157"/>
    </source>
</evidence>
<dbReference type="GO" id="GO:0003700">
    <property type="term" value="F:DNA-binding transcription factor activity"/>
    <property type="evidence" value="ECO:0007669"/>
    <property type="project" value="TreeGrafter"/>
</dbReference>
<dbReference type="InterPro" id="IPR052127">
    <property type="entry name" value="STE12_transcription_factor"/>
</dbReference>
<keyword evidence="11" id="KW-1185">Reference proteome</keyword>
<dbReference type="InterPro" id="IPR036236">
    <property type="entry name" value="Znf_C2H2_sf"/>
</dbReference>
<dbReference type="OrthoDB" id="654211at2759"/>
<evidence type="ECO:0000313" key="10">
    <source>
        <dbReference type="EMBL" id="KAH3673189.1"/>
    </source>
</evidence>
<dbReference type="EMBL" id="JAEUBF010001036">
    <property type="protein sequence ID" value="KAH3673189.1"/>
    <property type="molecule type" value="Genomic_DNA"/>
</dbReference>
<dbReference type="GO" id="GO:1990526">
    <property type="term" value="C:Ste12p-Dig1p-Dig2p complex"/>
    <property type="evidence" value="ECO:0007669"/>
    <property type="project" value="TreeGrafter"/>
</dbReference>
<evidence type="ECO:0000256" key="6">
    <source>
        <dbReference type="ARBA" id="ARBA00023242"/>
    </source>
</evidence>
<reference evidence="10" key="2">
    <citation type="submission" date="2021-01" db="EMBL/GenBank/DDBJ databases">
        <authorList>
            <person name="Schikora-Tamarit M.A."/>
        </authorList>
    </citation>
    <scope>NUCLEOTIDE SEQUENCE</scope>
    <source>
        <strain evidence="10">CBS6341</strain>
    </source>
</reference>
<evidence type="ECO:0000256" key="3">
    <source>
        <dbReference type="ARBA" id="ARBA00022737"/>
    </source>
</evidence>
<dbReference type="PANTHER" id="PTHR47427:SF2">
    <property type="entry name" value="C2H2-TYPE DOMAIN-CONTAINING PROTEIN"/>
    <property type="match status" value="1"/>
</dbReference>
<sequence length="510" mass="57379">MSTNLLKMQSLDKNNLYQLVLQSFEMKQALENKNVSSKSSNCHYEPFIKTINPRELNPNIPSQPLKTCSFAQNIYLDLNDEELSSSDECNEFNIPQEFGKWNMLEEYKLSIQQWLEDTADIPLPTPSFEKENNECCLRRLTSTSSIPINEPKVEVQRRKSDQGVGLFSGWNATQVQKSTCECSTSTLISAGIFESKNCGSENFPKLNIRNSTSASDVKQTFGSYSIFGKSIETLEKEKEVEFIKSSSNIAQVSSSGNLIGFVNNSFNVRTSNNRLSAGQSNEYTDEEKLSNFTSDDTSLHQSLSSTSSCFSSPSSSPASISMIPSIPTPTSLASLPSSSGEVLPESKQLSPPSPIATFPPKQKHHFCSKKTAKDIEKSLVEKVKLLKAPQASSVCYSLEADSPFKVKPASKRGRSIRTNKSKKKQQSKQFRPLLPGELYYSCPQCPQFFRRPEHVKRHIRSLHTKVRPYVCKFCNKGFPRSDNLSQHLKTHMTLKEWEKLKDSKKRNGRH</sequence>
<comment type="caution">
    <text evidence="10">The sequence shown here is derived from an EMBL/GenBank/DDBJ whole genome shotgun (WGS) entry which is preliminary data.</text>
</comment>
<evidence type="ECO:0000313" key="11">
    <source>
        <dbReference type="Proteomes" id="UP000769528"/>
    </source>
</evidence>
<dbReference type="GO" id="GO:0008270">
    <property type="term" value="F:zinc ion binding"/>
    <property type="evidence" value="ECO:0007669"/>
    <property type="project" value="UniProtKB-KW"/>
</dbReference>
<feature type="region of interest" description="Disordered" evidence="8">
    <location>
        <begin position="272"/>
        <end position="297"/>
    </location>
</feature>
<dbReference type="Proteomes" id="UP000769528">
    <property type="component" value="Unassembled WGS sequence"/>
</dbReference>
<name>A0A9P8TC13_9ASCO</name>
<protein>
    <recommendedName>
        <fullName evidence="9">C2H2-type domain-containing protein</fullName>
    </recommendedName>
</protein>
<keyword evidence="6" id="KW-0539">Nucleus</keyword>
<feature type="region of interest" description="Disordered" evidence="8">
    <location>
        <begin position="408"/>
        <end position="429"/>
    </location>
</feature>
<dbReference type="Pfam" id="PF00096">
    <property type="entry name" value="zf-C2H2"/>
    <property type="match status" value="2"/>
</dbReference>
<feature type="compositionally biased region" description="Polar residues" evidence="8">
    <location>
        <begin position="272"/>
        <end position="282"/>
    </location>
</feature>
<evidence type="ECO:0000256" key="5">
    <source>
        <dbReference type="ARBA" id="ARBA00022833"/>
    </source>
</evidence>
<keyword evidence="5" id="KW-0862">Zinc</keyword>
<dbReference type="GO" id="GO:0005634">
    <property type="term" value="C:nucleus"/>
    <property type="evidence" value="ECO:0007669"/>
    <property type="project" value="UniProtKB-SubCell"/>
</dbReference>
<evidence type="ECO:0000256" key="8">
    <source>
        <dbReference type="SAM" id="MobiDB-lite"/>
    </source>
</evidence>
<feature type="domain" description="C2H2-type" evidence="9">
    <location>
        <begin position="469"/>
        <end position="496"/>
    </location>
</feature>
<evidence type="ECO:0000256" key="7">
    <source>
        <dbReference type="PROSITE-ProRule" id="PRU00042"/>
    </source>
</evidence>
<evidence type="ECO:0000256" key="2">
    <source>
        <dbReference type="ARBA" id="ARBA00022723"/>
    </source>
</evidence>
<accession>A0A9P8TC13</accession>
<gene>
    <name evidence="10" type="ORF">WICMUC_003807</name>
</gene>
<dbReference type="Gene3D" id="3.30.160.60">
    <property type="entry name" value="Classic Zinc Finger"/>
    <property type="match status" value="2"/>
</dbReference>
<comment type="subcellular location">
    <subcellularLocation>
        <location evidence="1">Nucleus</location>
    </subcellularLocation>
</comment>